<feature type="region of interest" description="Disordered" evidence="1">
    <location>
        <begin position="535"/>
        <end position="559"/>
    </location>
</feature>
<comment type="caution">
    <text evidence="4">The sequence shown here is derived from an EMBL/GenBank/DDBJ whole genome shotgun (WGS) entry which is preliminary data.</text>
</comment>
<feature type="domain" description="PKD" evidence="3">
    <location>
        <begin position="758"/>
        <end position="835"/>
    </location>
</feature>
<feature type="region of interest" description="Disordered" evidence="1">
    <location>
        <begin position="627"/>
        <end position="646"/>
    </location>
</feature>
<dbReference type="InterPro" id="IPR008947">
    <property type="entry name" value="PLipase_C/P1_nuclease_dom_sf"/>
</dbReference>
<keyword evidence="2" id="KW-0732">Signal</keyword>
<dbReference type="Gene3D" id="1.10.575.10">
    <property type="entry name" value="P1 Nuclease"/>
    <property type="match status" value="1"/>
</dbReference>
<dbReference type="CDD" id="cd00146">
    <property type="entry name" value="PKD"/>
    <property type="match status" value="3"/>
</dbReference>
<accession>A0A930VQI7</accession>
<proteinExistence type="predicted"/>
<dbReference type="InterPro" id="IPR000601">
    <property type="entry name" value="PKD_dom"/>
</dbReference>
<dbReference type="PROSITE" id="PS50093">
    <property type="entry name" value="PKD"/>
    <property type="match status" value="1"/>
</dbReference>
<feature type="chain" id="PRO_5037829561" description="PKD domain-containing protein" evidence="2">
    <location>
        <begin position="34"/>
        <end position="981"/>
    </location>
</feature>
<name>A0A930VQI7_9ACTN</name>
<dbReference type="GO" id="GO:0016788">
    <property type="term" value="F:hydrolase activity, acting on ester bonds"/>
    <property type="evidence" value="ECO:0007669"/>
    <property type="project" value="InterPro"/>
</dbReference>
<dbReference type="Gene3D" id="2.60.40.10">
    <property type="entry name" value="Immunoglobulins"/>
    <property type="match status" value="3"/>
</dbReference>
<evidence type="ECO:0000256" key="1">
    <source>
        <dbReference type="SAM" id="MobiDB-lite"/>
    </source>
</evidence>
<gene>
    <name evidence="4" type="ORF">ISU10_13935</name>
</gene>
<sequence>MSHNRTRKLAALAIAALATSGLTVLQTAQPAAAYNVCSDANACVHEKMSAFALDLIPPGSEAAQFAQDIWNGAGHEDGVGDPSDHIYGYPFLPLLNEAVITMPHFWDSDAGDETKSTYGDFEEPLPIETLKDMWEALDVLDLIDIDIFDTTFIETENAWQKARQFWVLAQGAYANGDKHKAYEYLGHIVHLMGDQTVPTHAHGDAHVKVVFDADPYENWMSDLVDGDHGHMNLTDPEKQRLRDEDATVDPLHAAVTGRLDEKVPAGVDPLYYLLYTTNQLADFFTSRDVDGDTVDRHGWVQAELDDMSTKITSPRVQDDLDNNDNDGPFEDINNADGDLNRVRNTTYFYGIRAIAALYRVFDRTVRQPTLAVRIDSVDDDDDDVDTFDDADMYARVSVNGKRAQNRGEEKVDTEHVNNPGWAFGNNVPLTGSVPVTVDILDEDGESPLVPSLNFGDDLMDISPDDDEAIGGLNLSVDMAKCIKKEPGAITGSGITATCGTTIDVTGDNDPFNPLESADRAHLRFTVFLSNLPPVADAGGNRSTPEGTNITLDGTGSTDPEGGTLTYAWDLDGDGACDDSSGDSTPEFTAVGQDGDTTVKVCVTDPEGLTDDDTAVVTVTNVAPAVSASDPTTVSENTATTVSGTVSDPGWLDPLSATIDWGDGSGAQTLTGTLENIRPDATFTFSTTHTYGDNGTWTVRICGSDDDTSTCKDISATVSNTDPTAVIDTTNTVSVNGIPTVIAHAGTNVDFKVRITDPGSDDLTTRWDWGDGAAVSTTTDYVNPPDADPAKSPSIQPRDISPNAGHSFNQACTYTSALGITDDDGGTATGSLNVVIVGNNHPNRPHGYWKQQYRYYAFNSGPAPDIDATTADCYLKIVGYMSRVFNEQTAASTAAQSYDVLDTSATSVMNELFDQQLLAAWLNFANGAIDWNRLVDTNNDKRVDTQFLTAMVNAETVRLNPNVKRKQLEDTKKIVESWTNLP</sequence>
<dbReference type="RefSeq" id="WP_194697015.1">
    <property type="nucleotide sequence ID" value="NZ_JADKPO010000018.1"/>
</dbReference>
<dbReference type="AlphaFoldDB" id="A0A930VQI7"/>
<evidence type="ECO:0000313" key="5">
    <source>
        <dbReference type="Proteomes" id="UP000660668"/>
    </source>
</evidence>
<dbReference type="Proteomes" id="UP000660668">
    <property type="component" value="Unassembled WGS sequence"/>
</dbReference>
<feature type="compositionally biased region" description="Polar residues" evidence="1">
    <location>
        <begin position="540"/>
        <end position="557"/>
    </location>
</feature>
<dbReference type="InterPro" id="IPR035986">
    <property type="entry name" value="PKD_dom_sf"/>
</dbReference>
<dbReference type="EMBL" id="JADKPO010000018">
    <property type="protein sequence ID" value="MBF4768862.1"/>
    <property type="molecule type" value="Genomic_DNA"/>
</dbReference>
<dbReference type="SUPFAM" id="SSF49299">
    <property type="entry name" value="PKD domain"/>
    <property type="match status" value="2"/>
</dbReference>
<protein>
    <recommendedName>
        <fullName evidence="3">PKD domain-containing protein</fullName>
    </recommendedName>
</protein>
<dbReference type="SUPFAM" id="SSF48537">
    <property type="entry name" value="Phospholipase C/P1 nuclease"/>
    <property type="match status" value="1"/>
</dbReference>
<dbReference type="GO" id="GO:0005975">
    <property type="term" value="P:carbohydrate metabolic process"/>
    <property type="evidence" value="ECO:0007669"/>
    <property type="project" value="UniProtKB-ARBA"/>
</dbReference>
<dbReference type="SMART" id="SM00089">
    <property type="entry name" value="PKD"/>
    <property type="match status" value="2"/>
</dbReference>
<feature type="compositionally biased region" description="Polar residues" evidence="1">
    <location>
        <begin position="628"/>
        <end position="645"/>
    </location>
</feature>
<feature type="signal peptide" evidence="2">
    <location>
        <begin position="1"/>
        <end position="33"/>
    </location>
</feature>
<evidence type="ECO:0000256" key="2">
    <source>
        <dbReference type="SAM" id="SignalP"/>
    </source>
</evidence>
<feature type="region of interest" description="Disordered" evidence="1">
    <location>
        <begin position="314"/>
        <end position="336"/>
    </location>
</feature>
<dbReference type="Pfam" id="PF18911">
    <property type="entry name" value="PKD_4"/>
    <property type="match status" value="2"/>
</dbReference>
<evidence type="ECO:0000259" key="3">
    <source>
        <dbReference type="PROSITE" id="PS50093"/>
    </source>
</evidence>
<dbReference type="InterPro" id="IPR022409">
    <property type="entry name" value="PKD/Chitinase_dom"/>
</dbReference>
<organism evidence="4 5">
    <name type="scientific">Nocardioides agariphilus</name>
    <dbReference type="NCBI Taxonomy" id="433664"/>
    <lineage>
        <taxon>Bacteria</taxon>
        <taxon>Bacillati</taxon>
        <taxon>Actinomycetota</taxon>
        <taxon>Actinomycetes</taxon>
        <taxon>Propionibacteriales</taxon>
        <taxon>Nocardioidaceae</taxon>
        <taxon>Nocardioides</taxon>
    </lineage>
</organism>
<feature type="compositionally biased region" description="Acidic residues" evidence="1">
    <location>
        <begin position="319"/>
        <end position="329"/>
    </location>
</feature>
<feature type="region of interest" description="Disordered" evidence="1">
    <location>
        <begin position="775"/>
        <end position="802"/>
    </location>
</feature>
<dbReference type="InterPro" id="IPR013783">
    <property type="entry name" value="Ig-like_fold"/>
</dbReference>
<reference evidence="4" key="1">
    <citation type="submission" date="2020-11" db="EMBL/GenBank/DDBJ databases">
        <title>Nocardioides cynanchi sp. nov., isolated from soil of rhizosphere of Cynanchum wilfordii.</title>
        <authorList>
            <person name="Lee J.-S."/>
            <person name="Suh M.K."/>
            <person name="Kim J.-S."/>
        </authorList>
    </citation>
    <scope>NUCLEOTIDE SEQUENCE</scope>
    <source>
        <strain evidence="4">KCTC 19276</strain>
    </source>
</reference>
<evidence type="ECO:0000313" key="4">
    <source>
        <dbReference type="EMBL" id="MBF4768862.1"/>
    </source>
</evidence>
<keyword evidence="5" id="KW-1185">Reference proteome</keyword>